<accession>A0A4V6NQE9</accession>
<dbReference type="AlphaFoldDB" id="A0A4V6NQE9"/>
<dbReference type="InterPro" id="IPR052706">
    <property type="entry name" value="Membrane-Transporter-like"/>
</dbReference>
<keyword evidence="3 5" id="KW-1133">Transmembrane helix</keyword>
<keyword evidence="2 5" id="KW-0812">Transmembrane</keyword>
<protein>
    <submittedName>
        <fullName evidence="7">SulP family sulfate permease</fullName>
    </submittedName>
</protein>
<evidence type="ECO:0000256" key="1">
    <source>
        <dbReference type="ARBA" id="ARBA00004141"/>
    </source>
</evidence>
<feature type="transmembrane region" description="Helical" evidence="5">
    <location>
        <begin position="48"/>
        <end position="65"/>
    </location>
</feature>
<dbReference type="RefSeq" id="WP_119012418.1">
    <property type="nucleotide sequence ID" value="NZ_QXNC01000005.1"/>
</dbReference>
<feature type="transmembrane region" description="Helical" evidence="5">
    <location>
        <begin position="126"/>
        <end position="142"/>
    </location>
</feature>
<feature type="transmembrane region" description="Helical" evidence="5">
    <location>
        <begin position="329"/>
        <end position="349"/>
    </location>
</feature>
<dbReference type="CDD" id="cd07042">
    <property type="entry name" value="STAS_SulP_like_sulfate_transporter"/>
    <property type="match status" value="1"/>
</dbReference>
<feature type="transmembrane region" description="Helical" evidence="5">
    <location>
        <begin position="70"/>
        <end position="86"/>
    </location>
</feature>
<feature type="transmembrane region" description="Helical" evidence="5">
    <location>
        <begin position="272"/>
        <end position="292"/>
    </location>
</feature>
<feature type="transmembrane region" description="Helical" evidence="5">
    <location>
        <begin position="230"/>
        <end position="252"/>
    </location>
</feature>
<proteinExistence type="predicted"/>
<dbReference type="SUPFAM" id="SSF52091">
    <property type="entry name" value="SpoIIaa-like"/>
    <property type="match status" value="1"/>
</dbReference>
<gene>
    <name evidence="7" type="ORF">EV674_101115</name>
</gene>
<feature type="transmembrane region" description="Helical" evidence="5">
    <location>
        <begin position="148"/>
        <end position="164"/>
    </location>
</feature>
<comment type="caution">
    <text evidence="7">The sequence shown here is derived from an EMBL/GenBank/DDBJ whole genome shotgun (WGS) entry which is preliminary data.</text>
</comment>
<dbReference type="InterPro" id="IPR036513">
    <property type="entry name" value="STAS_dom_sf"/>
</dbReference>
<feature type="transmembrane region" description="Helical" evidence="5">
    <location>
        <begin position="171"/>
        <end position="192"/>
    </location>
</feature>
<dbReference type="InterPro" id="IPR002645">
    <property type="entry name" value="STAS_dom"/>
</dbReference>
<evidence type="ECO:0000259" key="6">
    <source>
        <dbReference type="PROSITE" id="PS50801"/>
    </source>
</evidence>
<evidence type="ECO:0000256" key="5">
    <source>
        <dbReference type="SAM" id="Phobius"/>
    </source>
</evidence>
<dbReference type="OrthoDB" id="9769739at2"/>
<evidence type="ECO:0000256" key="3">
    <source>
        <dbReference type="ARBA" id="ARBA00022989"/>
    </source>
</evidence>
<evidence type="ECO:0000256" key="4">
    <source>
        <dbReference type="ARBA" id="ARBA00023136"/>
    </source>
</evidence>
<dbReference type="Pfam" id="PF00916">
    <property type="entry name" value="Sulfate_transp"/>
    <property type="match status" value="1"/>
</dbReference>
<dbReference type="GO" id="GO:0016020">
    <property type="term" value="C:membrane"/>
    <property type="evidence" value="ECO:0007669"/>
    <property type="project" value="UniProtKB-SubCell"/>
</dbReference>
<feature type="transmembrane region" description="Helical" evidence="5">
    <location>
        <begin position="304"/>
        <end position="323"/>
    </location>
</feature>
<dbReference type="PROSITE" id="PS50801">
    <property type="entry name" value="STAS"/>
    <property type="match status" value="1"/>
</dbReference>
<evidence type="ECO:0000256" key="2">
    <source>
        <dbReference type="ARBA" id="ARBA00022692"/>
    </source>
</evidence>
<feature type="transmembrane region" description="Helical" evidence="5">
    <location>
        <begin position="92"/>
        <end position="114"/>
    </location>
</feature>
<keyword evidence="4 5" id="KW-0472">Membrane</keyword>
<dbReference type="Gene3D" id="3.30.750.24">
    <property type="entry name" value="STAS domain"/>
    <property type="match status" value="1"/>
</dbReference>
<comment type="subcellular location">
    <subcellularLocation>
        <location evidence="1">Membrane</location>
        <topology evidence="1">Multi-pass membrane protein</topology>
    </subcellularLocation>
</comment>
<evidence type="ECO:0000313" key="7">
    <source>
        <dbReference type="EMBL" id="TCP20466.1"/>
    </source>
</evidence>
<dbReference type="Proteomes" id="UP000295182">
    <property type="component" value="Unassembled WGS sequence"/>
</dbReference>
<evidence type="ECO:0000313" key="8">
    <source>
        <dbReference type="Proteomes" id="UP000295182"/>
    </source>
</evidence>
<feature type="transmembrane region" description="Helical" evidence="5">
    <location>
        <begin position="21"/>
        <end position="42"/>
    </location>
</feature>
<organism evidence="7 8">
    <name type="scientific">Simplicispira metamorpha</name>
    <dbReference type="NCBI Taxonomy" id="80881"/>
    <lineage>
        <taxon>Bacteria</taxon>
        <taxon>Pseudomonadati</taxon>
        <taxon>Pseudomonadota</taxon>
        <taxon>Betaproteobacteria</taxon>
        <taxon>Burkholderiales</taxon>
        <taxon>Comamonadaceae</taxon>
        <taxon>Simplicispira</taxon>
    </lineage>
</organism>
<reference evidence="7 8" key="1">
    <citation type="submission" date="2019-03" db="EMBL/GenBank/DDBJ databases">
        <title>Genomic Encyclopedia of Type Strains, Phase IV (KMG-IV): sequencing the most valuable type-strain genomes for metagenomic binning, comparative biology and taxonomic classification.</title>
        <authorList>
            <person name="Goeker M."/>
        </authorList>
    </citation>
    <scope>NUCLEOTIDE SEQUENCE [LARGE SCALE GENOMIC DNA]</scope>
    <source>
        <strain evidence="7 8">DSM 1837</strain>
    </source>
</reference>
<sequence>MSPLFLTRLRAEWAPSIPRELLAGAVATFALIPEVIAFSFVAGVDPSVGLFASFVISIVIAFAGARPAMVSAAAGSVALVAAPLVQSHGLQYLLAAGLLAGAVQVVFGLLRLGVLMRFVSSSVRTGFVNALAILIFAAQWPHLADANAATWAMLALGLALIYGLPRLGAVLGWRALTAIPSPLICVVVLTLLASWRGLPLATVADLGQLPSALPAWGLPEVPATLETLRTILLPALAIAMVGLLESVLTAAVVDELTDTPSNKNRECTGLGLANIAASCFGGIAGCGMIGQAVGNVKYGGRGRLSTLFAGVFLLVLMVALKPWVSQVPVVALVAIMVMVSAETFDWKSLRTLVRHPRLSSAVMLATVVVTIGTHNLAAGVAVGVVLSGVFFAVKVSRMLDVQCEDIDEADAGDGVGSALHSGGSGSTGMGAETGSAATHGQRIWRVAGQVFFASADAFIEAFDVLGAEHRHVTIDVSRAHFWDVTAVAALDKVVQRLRQHGCTVQVLGLSEASAVLIDRLGGATADGRSPSGS</sequence>
<dbReference type="PANTHER" id="PTHR43310">
    <property type="entry name" value="SULFATE TRANSPORTER YBAR-RELATED"/>
    <property type="match status" value="1"/>
</dbReference>
<dbReference type="EMBL" id="SLXH01000001">
    <property type="protein sequence ID" value="TCP20466.1"/>
    <property type="molecule type" value="Genomic_DNA"/>
</dbReference>
<feature type="transmembrane region" description="Helical" evidence="5">
    <location>
        <begin position="361"/>
        <end position="393"/>
    </location>
</feature>
<dbReference type="PANTHER" id="PTHR43310:SF1">
    <property type="entry name" value="SULFATE TRANSPORTER YBAR-RELATED"/>
    <property type="match status" value="1"/>
</dbReference>
<dbReference type="Pfam" id="PF01740">
    <property type="entry name" value="STAS"/>
    <property type="match status" value="1"/>
</dbReference>
<keyword evidence="8" id="KW-1185">Reference proteome</keyword>
<feature type="domain" description="STAS" evidence="6">
    <location>
        <begin position="431"/>
        <end position="521"/>
    </location>
</feature>
<name>A0A4V6NQE9_9BURK</name>
<dbReference type="InterPro" id="IPR011547">
    <property type="entry name" value="SLC26A/SulP_dom"/>
</dbReference>